<reference evidence="2 3" key="1">
    <citation type="journal article" date="2014" name="Mol. Plant">
        <title>Chromosome Scale Genome Assembly and Transcriptome Profiling of Nannochloropsis gaditana in Nitrogen Depletion.</title>
        <authorList>
            <person name="Corteggiani Carpinelli E."/>
            <person name="Telatin A."/>
            <person name="Vitulo N."/>
            <person name="Forcato C."/>
            <person name="D'Angelo M."/>
            <person name="Schiavon R."/>
            <person name="Vezzi A."/>
            <person name="Giacometti G.M."/>
            <person name="Morosinotto T."/>
            <person name="Valle G."/>
        </authorList>
    </citation>
    <scope>NUCLEOTIDE SEQUENCE [LARGE SCALE GENOMIC DNA]</scope>
    <source>
        <strain evidence="2 3">B-31</strain>
    </source>
</reference>
<protein>
    <submittedName>
        <fullName evidence="2">Uncharacterized protein</fullName>
    </submittedName>
</protein>
<feature type="region of interest" description="Disordered" evidence="1">
    <location>
        <begin position="99"/>
        <end position="130"/>
    </location>
</feature>
<name>W7TB04_9STRA</name>
<evidence type="ECO:0000313" key="3">
    <source>
        <dbReference type="Proteomes" id="UP000019335"/>
    </source>
</evidence>
<proteinExistence type="predicted"/>
<dbReference type="Proteomes" id="UP000019335">
    <property type="component" value="Unassembled WGS sequence"/>
</dbReference>
<keyword evidence="3" id="KW-1185">Reference proteome</keyword>
<evidence type="ECO:0000256" key="1">
    <source>
        <dbReference type="SAM" id="MobiDB-lite"/>
    </source>
</evidence>
<sequence>MLCASHASSVAVMSHSSLTHSRLPFDRIGFRFCHDRAPSYPLPSCCPLPSLFHTRIRTPTPRPGQACMERAPFKASASSCCRQRSTWRTKSSVQAGQACDGCRGRRAHRQGDPGASRTAHSSPSWGHRGG</sequence>
<comment type="caution">
    <text evidence="2">The sequence shown here is derived from an EMBL/GenBank/DDBJ whole genome shotgun (WGS) entry which is preliminary data.</text>
</comment>
<organism evidence="2 3">
    <name type="scientific">Nannochloropsis gaditana</name>
    <dbReference type="NCBI Taxonomy" id="72520"/>
    <lineage>
        <taxon>Eukaryota</taxon>
        <taxon>Sar</taxon>
        <taxon>Stramenopiles</taxon>
        <taxon>Ochrophyta</taxon>
        <taxon>Eustigmatophyceae</taxon>
        <taxon>Eustigmatales</taxon>
        <taxon>Monodopsidaceae</taxon>
        <taxon>Nannochloropsis</taxon>
    </lineage>
</organism>
<dbReference type="EMBL" id="AZIL01002874">
    <property type="protein sequence ID" value="EWM20693.1"/>
    <property type="molecule type" value="Genomic_DNA"/>
</dbReference>
<gene>
    <name evidence="2" type="ORF">Naga_100674g5</name>
</gene>
<accession>W7TB04</accession>
<evidence type="ECO:0000313" key="2">
    <source>
        <dbReference type="EMBL" id="EWM20693.1"/>
    </source>
</evidence>
<dbReference type="AlphaFoldDB" id="W7TB04"/>